<feature type="region of interest" description="Disordered" evidence="1">
    <location>
        <begin position="38"/>
        <end position="69"/>
    </location>
</feature>
<reference evidence="5 6" key="1">
    <citation type="submission" date="2019-08" db="EMBL/GenBank/DDBJ databases">
        <title>Draft genome sequences of two oriental melons (Cucumis melo L. var makuwa).</title>
        <authorList>
            <person name="Kwon S.-Y."/>
        </authorList>
    </citation>
    <scope>NUCLEOTIDE SEQUENCE [LARGE SCALE GENOMIC DNA]</scope>
    <source>
        <strain evidence="6">cv. Chang Bougi</strain>
        <strain evidence="5">cv. SW 3</strain>
        <tissue evidence="3">Leaf</tissue>
    </source>
</reference>
<organism evidence="3 5">
    <name type="scientific">Cucumis melo var. makuwa</name>
    <name type="common">Oriental melon</name>
    <dbReference type="NCBI Taxonomy" id="1194695"/>
    <lineage>
        <taxon>Eukaryota</taxon>
        <taxon>Viridiplantae</taxon>
        <taxon>Streptophyta</taxon>
        <taxon>Embryophyta</taxon>
        <taxon>Tracheophyta</taxon>
        <taxon>Spermatophyta</taxon>
        <taxon>Magnoliopsida</taxon>
        <taxon>eudicotyledons</taxon>
        <taxon>Gunneridae</taxon>
        <taxon>Pentapetalae</taxon>
        <taxon>rosids</taxon>
        <taxon>fabids</taxon>
        <taxon>Cucurbitales</taxon>
        <taxon>Cucurbitaceae</taxon>
        <taxon>Benincaseae</taxon>
        <taxon>Cucumis</taxon>
    </lineage>
</organism>
<dbReference type="AlphaFoldDB" id="A0A5A7T7L0"/>
<feature type="compositionally biased region" description="Polar residues" evidence="1">
    <location>
        <begin position="38"/>
        <end position="55"/>
    </location>
</feature>
<evidence type="ECO:0000313" key="4">
    <source>
        <dbReference type="EMBL" id="TYJ97547.1"/>
    </source>
</evidence>
<name>A0A5A7T7L0_CUCMM</name>
<dbReference type="EMBL" id="SSTD01018828">
    <property type="protein sequence ID" value="TYJ97547.1"/>
    <property type="molecule type" value="Genomic_DNA"/>
</dbReference>
<accession>A0A5A7T7L0</accession>
<evidence type="ECO:0000313" key="3">
    <source>
        <dbReference type="EMBL" id="KAA0037359.1"/>
    </source>
</evidence>
<dbReference type="SUPFAM" id="SSF56672">
    <property type="entry name" value="DNA/RNA polymerases"/>
    <property type="match status" value="1"/>
</dbReference>
<feature type="domain" description="Reverse transcriptase Ty1/copia-type" evidence="2">
    <location>
        <begin position="124"/>
        <end position="235"/>
    </location>
</feature>
<gene>
    <name evidence="4" type="ORF">E5676_scaffold85G00690</name>
    <name evidence="3" type="ORF">E6C27_scaffold278G00540</name>
</gene>
<evidence type="ECO:0000313" key="5">
    <source>
        <dbReference type="Proteomes" id="UP000321393"/>
    </source>
</evidence>
<dbReference type="EMBL" id="SSTE01018943">
    <property type="protein sequence ID" value="KAA0037359.1"/>
    <property type="molecule type" value="Genomic_DNA"/>
</dbReference>
<dbReference type="InterPro" id="IPR043502">
    <property type="entry name" value="DNA/RNA_pol_sf"/>
</dbReference>
<evidence type="ECO:0000259" key="2">
    <source>
        <dbReference type="Pfam" id="PF07727"/>
    </source>
</evidence>
<dbReference type="InterPro" id="IPR013103">
    <property type="entry name" value="RVT_2"/>
</dbReference>
<dbReference type="Pfam" id="PF07727">
    <property type="entry name" value="RVT_2"/>
    <property type="match status" value="1"/>
</dbReference>
<dbReference type="OrthoDB" id="2012657at2759"/>
<protein>
    <submittedName>
        <fullName evidence="3 4">Mitochondrial protein</fullName>
    </submittedName>
</protein>
<proteinExistence type="predicted"/>
<sequence length="345" mass="39325">MFSRLSSFHTSFLSSHPFFSDTSVELFPLSKSTLNTKLAQSVPSPTNSDHPSVSNDVLKPTPDTHLRRSTQALEKTHTWDYVDLPLGKRSIGCKWIYKIKTHSDDTIKRSQEYGIDYEETFAHALRAWFATFSSTITFASSPHDTTLFIRQTPYGIVLLLLYVDDMIITGNDPEAISDLQNYLGQHFEMKDLGFFNYFLGLEVSRLSDGYLLSQVKYPSNLLARSGITNSNTTSTLLDPNVHLTPFDGVPLEDFIVAPQTIHFTTLLRILHYIKKTLGHGLWFLLSQLVLSGYLIQIEPWILLSTIYNNAESEYRALADATAELLWFRWPLMIWVSLNRVPPSFM</sequence>
<dbReference type="Proteomes" id="UP000321947">
    <property type="component" value="Unassembled WGS sequence"/>
</dbReference>
<evidence type="ECO:0000313" key="6">
    <source>
        <dbReference type="Proteomes" id="UP000321947"/>
    </source>
</evidence>
<dbReference type="Proteomes" id="UP000321393">
    <property type="component" value="Unassembled WGS sequence"/>
</dbReference>
<evidence type="ECO:0000256" key="1">
    <source>
        <dbReference type="SAM" id="MobiDB-lite"/>
    </source>
</evidence>
<dbReference type="STRING" id="1194695.A0A5A7T7L0"/>
<comment type="caution">
    <text evidence="3">The sequence shown here is derived from an EMBL/GenBank/DDBJ whole genome shotgun (WGS) entry which is preliminary data.</text>
</comment>